<protein>
    <submittedName>
        <fullName evidence="5">Type I restriction enzyme, S subunit</fullName>
    </submittedName>
</protein>
<dbReference type="InterPro" id="IPR052021">
    <property type="entry name" value="Type-I_RS_S_subunit"/>
</dbReference>
<dbReference type="SUPFAM" id="SSF116734">
    <property type="entry name" value="DNA methylase specificity domain"/>
    <property type="match status" value="2"/>
</dbReference>
<reference evidence="6" key="1">
    <citation type="submission" date="2016-06" db="EMBL/GenBank/DDBJ databases">
        <authorList>
            <person name="Varghese N."/>
            <person name="Submissions Spin"/>
        </authorList>
    </citation>
    <scope>NUCLEOTIDE SEQUENCE [LARGE SCALE GENOMIC DNA]</scope>
    <source>
        <strain evidence="6">DSM 44815</strain>
    </source>
</reference>
<dbReference type="GO" id="GO:0009307">
    <property type="term" value="P:DNA restriction-modification system"/>
    <property type="evidence" value="ECO:0007669"/>
    <property type="project" value="UniProtKB-KW"/>
</dbReference>
<dbReference type="InterPro" id="IPR000055">
    <property type="entry name" value="Restrct_endonuc_typeI_TRD"/>
</dbReference>
<dbReference type="REBASE" id="155589">
    <property type="entry name" value="S.Mau44815ORF1338P"/>
</dbReference>
<evidence type="ECO:0000313" key="6">
    <source>
        <dbReference type="Proteomes" id="UP000199385"/>
    </source>
</evidence>
<name>A0A1A8Z9W6_9ACTN</name>
<sequence>MNGRLGWGETAIKRLAHVTYGLGQPPPLSPDGVPIIRATNIHRGRITRDNLIFAAKADLPLDRAPLLKYGEVLVVRSGAYTGDSAMVTEEWVGAAPGYDLRVTPQRVEPRFLAHALRSSGVGEKIRLASSRAAQPHLNAEELGEISIDVPPLEEQRRIADFLDAETKRIDEVRLARRRMQELLRLKRERVIENLIDDQGNSHNLVPLKHLVESVTVGIVVTPAAWYVDSGGVPALRGVNVKPGRIDDKDLVHISDEGHLVHRKSRLRAGDLVVVRTGQAGAAAVVPEELDGSNCIDLVIVRPGTTLTPRFAEYLLNSSYAKKRVAEFAVGSIQSHFNVAAMKAMPVPRHSVIDQQRIVAEIDRVIEPIAEAVKQMEKQDQLLVERRQALITAAVTGQFDVTTAQGADA</sequence>
<keyword evidence="6" id="KW-1185">Reference proteome</keyword>
<evidence type="ECO:0000313" key="5">
    <source>
        <dbReference type="EMBL" id="SBT40663.1"/>
    </source>
</evidence>
<evidence type="ECO:0000256" key="2">
    <source>
        <dbReference type="ARBA" id="ARBA00022747"/>
    </source>
</evidence>
<dbReference type="PANTHER" id="PTHR30408">
    <property type="entry name" value="TYPE-1 RESTRICTION ENZYME ECOKI SPECIFICITY PROTEIN"/>
    <property type="match status" value="1"/>
</dbReference>
<evidence type="ECO:0000256" key="1">
    <source>
        <dbReference type="ARBA" id="ARBA00010923"/>
    </source>
</evidence>
<dbReference type="Pfam" id="PF01420">
    <property type="entry name" value="Methylase_S"/>
    <property type="match status" value="1"/>
</dbReference>
<accession>A0A1A8Z9W6</accession>
<dbReference type="Gene3D" id="3.90.220.20">
    <property type="entry name" value="DNA methylase specificity domains"/>
    <property type="match status" value="2"/>
</dbReference>
<keyword evidence="3" id="KW-0238">DNA-binding</keyword>
<dbReference type="RefSeq" id="WP_091659156.1">
    <property type="nucleotide sequence ID" value="NZ_LT594323.1"/>
</dbReference>
<feature type="domain" description="Type I restriction modification DNA specificity" evidence="4">
    <location>
        <begin position="34"/>
        <end position="167"/>
    </location>
</feature>
<dbReference type="PATRIC" id="fig|261654.4.peg.1364"/>
<dbReference type="AlphaFoldDB" id="A0A1A8Z9W6"/>
<organism evidence="5 6">
    <name type="scientific">Micromonospora auratinigra</name>
    <dbReference type="NCBI Taxonomy" id="261654"/>
    <lineage>
        <taxon>Bacteria</taxon>
        <taxon>Bacillati</taxon>
        <taxon>Actinomycetota</taxon>
        <taxon>Actinomycetes</taxon>
        <taxon>Micromonosporales</taxon>
        <taxon>Micromonosporaceae</taxon>
        <taxon>Micromonospora</taxon>
    </lineage>
</organism>
<dbReference type="Proteomes" id="UP000199385">
    <property type="component" value="Chromosome I"/>
</dbReference>
<keyword evidence="2" id="KW-0680">Restriction system</keyword>
<gene>
    <name evidence="5" type="ORF">GA0070611_1339</name>
</gene>
<comment type="similarity">
    <text evidence="1">Belongs to the type-I restriction system S methylase family.</text>
</comment>
<evidence type="ECO:0000256" key="3">
    <source>
        <dbReference type="ARBA" id="ARBA00023125"/>
    </source>
</evidence>
<evidence type="ECO:0000259" key="4">
    <source>
        <dbReference type="Pfam" id="PF01420"/>
    </source>
</evidence>
<proteinExistence type="inferred from homology"/>
<dbReference type="EMBL" id="LT594323">
    <property type="protein sequence ID" value="SBT40663.1"/>
    <property type="molecule type" value="Genomic_DNA"/>
</dbReference>
<dbReference type="GO" id="GO:0003677">
    <property type="term" value="F:DNA binding"/>
    <property type="evidence" value="ECO:0007669"/>
    <property type="project" value="UniProtKB-KW"/>
</dbReference>
<dbReference type="InterPro" id="IPR044946">
    <property type="entry name" value="Restrct_endonuc_typeI_TRD_sf"/>
</dbReference>
<dbReference type="OrthoDB" id="3197085at2"/>
<dbReference type="STRING" id="261654.GA0070611_1339"/>
<dbReference type="PANTHER" id="PTHR30408:SF12">
    <property type="entry name" value="TYPE I RESTRICTION ENZYME MJAVIII SPECIFICITY SUBUNIT"/>
    <property type="match status" value="1"/>
</dbReference>